<evidence type="ECO:0000313" key="2">
    <source>
        <dbReference type="Proteomes" id="UP000025227"/>
    </source>
</evidence>
<dbReference type="Proteomes" id="UP000025227">
    <property type="component" value="Unplaced"/>
</dbReference>
<proteinExistence type="predicted"/>
<sequence length="163" mass="19247">MREQPLCCYGHKIIRSEKKENSELKGSSHEELQKKGGGTWSRRTSPKSSQQNKMPQTDESGKRQHISGPCDCAACRKKKRKKNRKKDRKRKNRKKMTRKKSNRKTKKIGNSLRRETGKNHHDRREQQVFLSKQHNWFPRQFHGSIGGRPEVPEVEGRIRETFE</sequence>
<evidence type="ECO:0000313" key="3">
    <source>
        <dbReference type="WBParaSite" id="HCON_00163980-00001"/>
    </source>
</evidence>
<dbReference type="AlphaFoldDB" id="A0A7I5EDT1"/>
<feature type="region of interest" description="Disordered" evidence="1">
    <location>
        <begin position="1"/>
        <end position="163"/>
    </location>
</feature>
<feature type="compositionally biased region" description="Polar residues" evidence="1">
    <location>
        <begin position="41"/>
        <end position="58"/>
    </location>
</feature>
<feature type="compositionally biased region" description="Basic and acidic residues" evidence="1">
    <location>
        <begin position="150"/>
        <end position="163"/>
    </location>
</feature>
<evidence type="ECO:0000256" key="1">
    <source>
        <dbReference type="SAM" id="MobiDB-lite"/>
    </source>
</evidence>
<accession>A0A7I5EDT1</accession>
<feature type="compositionally biased region" description="Basic residues" evidence="1">
    <location>
        <begin position="75"/>
        <end position="107"/>
    </location>
</feature>
<feature type="compositionally biased region" description="Basic and acidic residues" evidence="1">
    <location>
        <begin position="112"/>
        <end position="126"/>
    </location>
</feature>
<name>A0A7I5EDT1_HAECO</name>
<keyword evidence="2" id="KW-1185">Reference proteome</keyword>
<dbReference type="WBParaSite" id="HCON_00163980-00001">
    <property type="protein sequence ID" value="HCON_00163980-00001"/>
    <property type="gene ID" value="HCON_00163980"/>
</dbReference>
<protein>
    <submittedName>
        <fullName evidence="3">Uncharacterized protein</fullName>
    </submittedName>
</protein>
<reference evidence="3" key="1">
    <citation type="submission" date="2020-12" db="UniProtKB">
        <authorList>
            <consortium name="WormBaseParasite"/>
        </authorList>
    </citation>
    <scope>IDENTIFICATION</scope>
    <source>
        <strain evidence="3">MHco3</strain>
    </source>
</reference>
<organism evidence="2 3">
    <name type="scientific">Haemonchus contortus</name>
    <name type="common">Barber pole worm</name>
    <dbReference type="NCBI Taxonomy" id="6289"/>
    <lineage>
        <taxon>Eukaryota</taxon>
        <taxon>Metazoa</taxon>
        <taxon>Ecdysozoa</taxon>
        <taxon>Nematoda</taxon>
        <taxon>Chromadorea</taxon>
        <taxon>Rhabditida</taxon>
        <taxon>Rhabditina</taxon>
        <taxon>Rhabditomorpha</taxon>
        <taxon>Strongyloidea</taxon>
        <taxon>Trichostrongylidae</taxon>
        <taxon>Haemonchus</taxon>
    </lineage>
</organism>
<feature type="compositionally biased region" description="Basic and acidic residues" evidence="1">
    <location>
        <begin position="14"/>
        <end position="34"/>
    </location>
</feature>